<dbReference type="CDD" id="cd05286">
    <property type="entry name" value="QOR2"/>
    <property type="match status" value="1"/>
</dbReference>
<evidence type="ECO:0000256" key="2">
    <source>
        <dbReference type="ARBA" id="ARBA00023002"/>
    </source>
</evidence>
<dbReference type="Pfam" id="PF00107">
    <property type="entry name" value="ADH_zinc_N"/>
    <property type="match status" value="1"/>
</dbReference>
<dbReference type="Pfam" id="PF08240">
    <property type="entry name" value="ADH_N"/>
    <property type="match status" value="1"/>
</dbReference>
<dbReference type="AlphaFoldDB" id="A0A238WWW1"/>
<dbReference type="SUPFAM" id="SSF51735">
    <property type="entry name" value="NAD(P)-binding Rossmann-fold domains"/>
    <property type="match status" value="1"/>
</dbReference>
<dbReference type="GO" id="GO:0005829">
    <property type="term" value="C:cytosol"/>
    <property type="evidence" value="ECO:0007669"/>
    <property type="project" value="TreeGrafter"/>
</dbReference>
<dbReference type="Gene3D" id="3.90.180.10">
    <property type="entry name" value="Medium-chain alcohol dehydrogenases, catalytic domain"/>
    <property type="match status" value="1"/>
</dbReference>
<dbReference type="SUPFAM" id="SSF50129">
    <property type="entry name" value="GroES-like"/>
    <property type="match status" value="1"/>
</dbReference>
<feature type="domain" description="Enoyl reductase (ER)" evidence="3">
    <location>
        <begin position="11"/>
        <end position="319"/>
    </location>
</feature>
<organism evidence="4 5">
    <name type="scientific">Haloechinothrix alba</name>
    <dbReference type="NCBI Taxonomy" id="664784"/>
    <lineage>
        <taxon>Bacteria</taxon>
        <taxon>Bacillati</taxon>
        <taxon>Actinomycetota</taxon>
        <taxon>Actinomycetes</taxon>
        <taxon>Pseudonocardiales</taxon>
        <taxon>Pseudonocardiaceae</taxon>
        <taxon>Haloechinothrix</taxon>
    </lineage>
</organism>
<dbReference type="InterPro" id="IPR036291">
    <property type="entry name" value="NAD(P)-bd_dom_sf"/>
</dbReference>
<evidence type="ECO:0000259" key="3">
    <source>
        <dbReference type="SMART" id="SM00829"/>
    </source>
</evidence>
<dbReference type="PANTHER" id="PTHR48106">
    <property type="entry name" value="QUINONE OXIDOREDUCTASE PIG3-RELATED"/>
    <property type="match status" value="1"/>
</dbReference>
<sequence>MPRVVRVTRTGGPEVLELAEESAGGPGDSELLVDTDAAGVNFIDTYHRSGAYPLDLPFVAGMEGAGTVRAVGGEVSAFAPGDRVAWAGVQGSYAEQVRVPAAEAVPVPDAVDSRTAAALMLQGMTAHYLVASVHPVSAGETVLVHAGAGGVGLLLIQLAKARGATVVTTVSTPDKERLATRAGADVVVGYPDFDSRVRTLTDGAGADVVYDGVGRATFDGSLAAVRRRGTVALFGAASGPVEPVDPQRLNSAGSVFLTRPKLADYLATRDELEWRAGELFDAVARGAVTVRIGGTYSLSDAARAHEDLEGRRTTGKLLLVP</sequence>
<dbReference type="GO" id="GO:0035925">
    <property type="term" value="F:mRNA 3'-UTR AU-rich region binding"/>
    <property type="evidence" value="ECO:0007669"/>
    <property type="project" value="TreeGrafter"/>
</dbReference>
<reference evidence="4 5" key="1">
    <citation type="submission" date="2017-06" db="EMBL/GenBank/DDBJ databases">
        <authorList>
            <person name="Kim H.J."/>
            <person name="Triplett B.A."/>
        </authorList>
    </citation>
    <scope>NUCLEOTIDE SEQUENCE [LARGE SCALE GENOMIC DNA]</scope>
    <source>
        <strain evidence="4 5">DSM 45207</strain>
    </source>
</reference>
<dbReference type="GO" id="GO:0070402">
    <property type="term" value="F:NADPH binding"/>
    <property type="evidence" value="ECO:0007669"/>
    <property type="project" value="TreeGrafter"/>
</dbReference>
<gene>
    <name evidence="4" type="ORF">SAMN06265360_10816</name>
</gene>
<accession>A0A238WWW1</accession>
<dbReference type="SMART" id="SM00829">
    <property type="entry name" value="PKS_ER"/>
    <property type="match status" value="1"/>
</dbReference>
<dbReference type="OrthoDB" id="9805883at2"/>
<dbReference type="GO" id="GO:0003960">
    <property type="term" value="F:quinone reductase (NADPH) activity"/>
    <property type="evidence" value="ECO:0007669"/>
    <property type="project" value="InterPro"/>
</dbReference>
<dbReference type="InterPro" id="IPR011032">
    <property type="entry name" value="GroES-like_sf"/>
</dbReference>
<evidence type="ECO:0000256" key="1">
    <source>
        <dbReference type="ARBA" id="ARBA00022857"/>
    </source>
</evidence>
<keyword evidence="5" id="KW-1185">Reference proteome</keyword>
<evidence type="ECO:0000313" key="5">
    <source>
        <dbReference type="Proteomes" id="UP000198348"/>
    </source>
</evidence>
<dbReference type="InterPro" id="IPR020843">
    <property type="entry name" value="ER"/>
</dbReference>
<name>A0A238WWW1_9PSEU</name>
<dbReference type="EMBL" id="FZNW01000008">
    <property type="protein sequence ID" value="SNR50990.1"/>
    <property type="molecule type" value="Genomic_DNA"/>
</dbReference>
<keyword evidence="2" id="KW-0560">Oxidoreductase</keyword>
<dbReference type="GO" id="GO:0008270">
    <property type="term" value="F:zinc ion binding"/>
    <property type="evidence" value="ECO:0007669"/>
    <property type="project" value="InterPro"/>
</dbReference>
<dbReference type="InterPro" id="IPR002364">
    <property type="entry name" value="Quin_OxRdtase/zeta-crystal_CS"/>
</dbReference>
<dbReference type="FunFam" id="3.40.50.720:FF:000053">
    <property type="entry name" value="Quinone oxidoreductase 1"/>
    <property type="match status" value="1"/>
</dbReference>
<dbReference type="Proteomes" id="UP000198348">
    <property type="component" value="Unassembled WGS sequence"/>
</dbReference>
<dbReference type="InterPro" id="IPR047618">
    <property type="entry name" value="QOR-like"/>
</dbReference>
<protein>
    <submittedName>
        <fullName evidence="4">NADPH2:quinone reductase</fullName>
    </submittedName>
</protein>
<dbReference type="PANTHER" id="PTHR48106:SF13">
    <property type="entry name" value="QUINONE OXIDOREDUCTASE-RELATED"/>
    <property type="match status" value="1"/>
</dbReference>
<dbReference type="InterPro" id="IPR013154">
    <property type="entry name" value="ADH-like_N"/>
</dbReference>
<proteinExistence type="predicted"/>
<dbReference type="PROSITE" id="PS01162">
    <property type="entry name" value="QOR_ZETA_CRYSTAL"/>
    <property type="match status" value="1"/>
</dbReference>
<dbReference type="Gene3D" id="3.40.50.720">
    <property type="entry name" value="NAD(P)-binding Rossmann-like Domain"/>
    <property type="match status" value="1"/>
</dbReference>
<evidence type="ECO:0000313" key="4">
    <source>
        <dbReference type="EMBL" id="SNR50990.1"/>
    </source>
</evidence>
<dbReference type="RefSeq" id="WP_089301087.1">
    <property type="nucleotide sequence ID" value="NZ_FZNW01000008.1"/>
</dbReference>
<dbReference type="InterPro" id="IPR013149">
    <property type="entry name" value="ADH-like_C"/>
</dbReference>
<keyword evidence="1" id="KW-0521">NADP</keyword>